<dbReference type="Pfam" id="PF13561">
    <property type="entry name" value="adh_short_C2"/>
    <property type="match status" value="1"/>
</dbReference>
<dbReference type="PROSITE" id="PS00061">
    <property type="entry name" value="ADH_SHORT"/>
    <property type="match status" value="1"/>
</dbReference>
<accession>A0A1G8MTL6</accession>
<name>A0A1G8MTL6_9PSED</name>
<evidence type="ECO:0000313" key="3">
    <source>
        <dbReference type="Proteomes" id="UP000199636"/>
    </source>
</evidence>
<gene>
    <name evidence="2" type="ORF">SAMN05216272_11721</name>
</gene>
<dbReference type="InterPro" id="IPR002347">
    <property type="entry name" value="SDR_fam"/>
</dbReference>
<protein>
    <submittedName>
        <fullName evidence="2">NAD(P)-dependent dehydrogenase, short-chain alcohol dehydrogenase family</fullName>
    </submittedName>
</protein>
<dbReference type="SUPFAM" id="SSF51735">
    <property type="entry name" value="NAD(P)-binding Rossmann-fold domains"/>
    <property type="match status" value="1"/>
</dbReference>
<dbReference type="Proteomes" id="UP000199636">
    <property type="component" value="Unassembled WGS sequence"/>
</dbReference>
<dbReference type="GO" id="GO:0030497">
    <property type="term" value="P:fatty acid elongation"/>
    <property type="evidence" value="ECO:0007669"/>
    <property type="project" value="TreeGrafter"/>
</dbReference>
<dbReference type="CDD" id="cd05233">
    <property type="entry name" value="SDR_c"/>
    <property type="match status" value="1"/>
</dbReference>
<dbReference type="PANTHER" id="PTHR42760:SF123">
    <property type="entry name" value="OXIDOREDUCTASE"/>
    <property type="match status" value="1"/>
</dbReference>
<dbReference type="PRINTS" id="PR00081">
    <property type="entry name" value="GDHRDH"/>
</dbReference>
<evidence type="ECO:0000256" key="1">
    <source>
        <dbReference type="ARBA" id="ARBA00006484"/>
    </source>
</evidence>
<dbReference type="InterPro" id="IPR036291">
    <property type="entry name" value="NAD(P)-bd_dom_sf"/>
</dbReference>
<dbReference type="Gene3D" id="3.40.50.720">
    <property type="entry name" value="NAD(P)-binding Rossmann-like Domain"/>
    <property type="match status" value="1"/>
</dbReference>
<reference evidence="3" key="1">
    <citation type="submission" date="2016-10" db="EMBL/GenBank/DDBJ databases">
        <authorList>
            <person name="Varghese N."/>
            <person name="Submissions S."/>
        </authorList>
    </citation>
    <scope>NUCLEOTIDE SEQUENCE [LARGE SCALE GENOMIC DNA]</scope>
    <source>
        <strain evidence="3">CCM 7469</strain>
    </source>
</reference>
<organism evidence="2 3">
    <name type="scientific">Pseudomonas panipatensis</name>
    <dbReference type="NCBI Taxonomy" id="428992"/>
    <lineage>
        <taxon>Bacteria</taxon>
        <taxon>Pseudomonadati</taxon>
        <taxon>Pseudomonadota</taxon>
        <taxon>Gammaproteobacteria</taxon>
        <taxon>Pseudomonadales</taxon>
        <taxon>Pseudomonadaceae</taxon>
        <taxon>Pseudomonas</taxon>
    </lineage>
</organism>
<dbReference type="OrthoDB" id="9803333at2"/>
<dbReference type="STRING" id="428992.SAMN05216272_11721"/>
<proteinExistence type="inferred from homology"/>
<comment type="similarity">
    <text evidence="1">Belongs to the short-chain dehydrogenases/reductases (SDR) family.</text>
</comment>
<dbReference type="FunFam" id="3.40.50.720:FF:000084">
    <property type="entry name" value="Short-chain dehydrogenase reductase"/>
    <property type="match status" value="1"/>
</dbReference>
<dbReference type="EMBL" id="FNDS01000017">
    <property type="protein sequence ID" value="SDI71177.1"/>
    <property type="molecule type" value="Genomic_DNA"/>
</dbReference>
<dbReference type="GO" id="GO:0016616">
    <property type="term" value="F:oxidoreductase activity, acting on the CH-OH group of donors, NAD or NADP as acceptor"/>
    <property type="evidence" value="ECO:0007669"/>
    <property type="project" value="TreeGrafter"/>
</dbReference>
<evidence type="ECO:0000313" key="2">
    <source>
        <dbReference type="EMBL" id="SDI71177.1"/>
    </source>
</evidence>
<keyword evidence="3" id="KW-1185">Reference proteome</keyword>
<dbReference type="RefSeq" id="WP_090268119.1">
    <property type="nucleotide sequence ID" value="NZ_FNDS01000017.1"/>
</dbReference>
<dbReference type="PRINTS" id="PR00080">
    <property type="entry name" value="SDRFAMILY"/>
</dbReference>
<dbReference type="AlphaFoldDB" id="A0A1G8MTL6"/>
<sequence>MDTPVVLITGAAGGVGQALVERFSAGGWRVFASDLDGPRLAQLQARFALAGSLAGDIRLPARCNAIVAAAVAACGRLDALVNAAGVWREGPVDSFSEADFDLVLDVNLKATFFMCAAAIPHLKASEGAIVNISSDAGRQGNRNAAAYCASKGAVTLLSKTLALDLAPFGVRCNCVSPGDIDTPMLSFQAEHYGAGDPQGYYRELLAKYPQGERARFIQPQEVAELVFFLCQPAARSITGADLAIDNGVSAGN</sequence>
<dbReference type="PANTHER" id="PTHR42760">
    <property type="entry name" value="SHORT-CHAIN DEHYDROGENASES/REDUCTASES FAMILY MEMBER"/>
    <property type="match status" value="1"/>
</dbReference>
<dbReference type="InterPro" id="IPR020904">
    <property type="entry name" value="Sc_DH/Rdtase_CS"/>
</dbReference>